<evidence type="ECO:0000256" key="8">
    <source>
        <dbReference type="ARBA" id="ARBA00023209"/>
    </source>
</evidence>
<keyword evidence="6 12" id="KW-0472">Membrane</keyword>
<evidence type="ECO:0000256" key="7">
    <source>
        <dbReference type="ARBA" id="ARBA00023145"/>
    </source>
</evidence>
<comment type="similarity">
    <text evidence="12">Belongs to the phosphatidylserine decarboxylase family. PSD-B subfamily. Prokaryotic type I sub-subfamily.</text>
</comment>
<keyword evidence="7 12" id="KW-0865">Zymogen</keyword>
<evidence type="ECO:0000256" key="2">
    <source>
        <dbReference type="ARBA" id="ARBA00022475"/>
    </source>
</evidence>
<evidence type="ECO:0000256" key="5">
    <source>
        <dbReference type="ARBA" id="ARBA00023098"/>
    </source>
</evidence>
<comment type="caution">
    <text evidence="14">The sequence shown here is derived from an EMBL/GenBank/DDBJ whole genome shotgun (WGS) entry which is preliminary data.</text>
</comment>
<dbReference type="RefSeq" id="WP_371437351.1">
    <property type="nucleotide sequence ID" value="NZ_JBHSRS010000018.1"/>
</dbReference>
<feature type="active site" description="Schiff-base intermediate with substrate; via pyruvic acid; for decarboxylase activity" evidence="12">
    <location>
        <position position="251"/>
    </location>
</feature>
<comment type="pathway">
    <text evidence="12">Phospholipid metabolism; phosphatidylethanolamine biosynthesis; phosphatidylethanolamine from CDP-diacylglycerol: step 2/2.</text>
</comment>
<evidence type="ECO:0000313" key="15">
    <source>
        <dbReference type="Proteomes" id="UP001596270"/>
    </source>
</evidence>
<comment type="pathway">
    <text evidence="1">Lipid metabolism.</text>
</comment>
<dbReference type="GO" id="GO:0004609">
    <property type="term" value="F:phosphatidylserine decarboxylase activity"/>
    <property type="evidence" value="ECO:0007669"/>
    <property type="project" value="UniProtKB-EC"/>
</dbReference>
<protein>
    <recommendedName>
        <fullName evidence="12">Phosphatidylserine decarboxylase proenzyme</fullName>
        <ecNumber evidence="12">4.1.1.65</ecNumber>
    </recommendedName>
    <component>
        <recommendedName>
            <fullName evidence="12">Phosphatidylserine decarboxylase alpha chain</fullName>
        </recommendedName>
    </component>
    <component>
        <recommendedName>
            <fullName evidence="12">Phosphatidylserine decarboxylase beta chain</fullName>
        </recommendedName>
    </component>
</protein>
<organism evidence="14 15">
    <name type="scientific">Polaromonas aquatica</name>
    <dbReference type="NCBI Taxonomy" id="332657"/>
    <lineage>
        <taxon>Bacteria</taxon>
        <taxon>Pseudomonadati</taxon>
        <taxon>Pseudomonadota</taxon>
        <taxon>Betaproteobacteria</taxon>
        <taxon>Burkholderiales</taxon>
        <taxon>Comamonadaceae</taxon>
        <taxon>Polaromonas</taxon>
    </lineage>
</organism>
<evidence type="ECO:0000256" key="13">
    <source>
        <dbReference type="SAM" id="Phobius"/>
    </source>
</evidence>
<keyword evidence="13" id="KW-0812">Transmembrane</keyword>
<feature type="active site" description="Charge relay system; for autoendoproteolytic cleavage activity" evidence="12">
    <location>
        <position position="145"/>
    </location>
</feature>
<dbReference type="Pfam" id="PF02666">
    <property type="entry name" value="PS_Dcarbxylase"/>
    <property type="match status" value="1"/>
</dbReference>
<feature type="chain" id="PRO_5044941038" description="Phosphatidylserine decarboxylase beta chain" evidence="12">
    <location>
        <begin position="1"/>
        <end position="250"/>
    </location>
</feature>
<comment type="subunit">
    <text evidence="12">Heterodimer of a large membrane-associated beta subunit and a small pyruvoyl-containing alpha subunit.</text>
</comment>
<keyword evidence="10 12" id="KW-1208">Phospholipid metabolism</keyword>
<dbReference type="EC" id="4.1.1.65" evidence="12"/>
<keyword evidence="13" id="KW-1133">Transmembrane helix</keyword>
<evidence type="ECO:0000256" key="10">
    <source>
        <dbReference type="ARBA" id="ARBA00023264"/>
    </source>
</evidence>
<feature type="active site" description="Charge relay system; for autoendoproteolytic cleavage activity" evidence="12">
    <location>
        <position position="88"/>
    </location>
</feature>
<accession>A0ABW1TVU5</accession>
<keyword evidence="3 12" id="KW-0444">Lipid biosynthesis</keyword>
<evidence type="ECO:0000256" key="6">
    <source>
        <dbReference type="ARBA" id="ARBA00023136"/>
    </source>
</evidence>
<dbReference type="InterPro" id="IPR033178">
    <property type="entry name" value="PSD_type1_pro"/>
</dbReference>
<feature type="modified residue" description="Pyruvic acid (Ser); by autocatalysis" evidence="12">
    <location>
        <position position="251"/>
    </location>
</feature>
<keyword evidence="5 12" id="KW-0443">Lipid metabolism</keyword>
<dbReference type="NCBIfam" id="TIGR00163">
    <property type="entry name" value="PS_decarb"/>
    <property type="match status" value="1"/>
</dbReference>
<comment type="PTM">
    <text evidence="12">Is synthesized initially as an inactive proenzyme. Formation of the active enzyme involves a self-maturation process in which the active site pyruvoyl group is generated from an internal serine residue via an autocatalytic post-translational modification. Two non-identical subunits are generated from the proenzyme in this reaction, and the pyruvate is formed at the N-terminus of the alpha chain, which is derived from the carboxyl end of the proenzyme. The autoendoproteolytic cleavage occurs by a canonical serine protease mechanism, in which the side chain hydroxyl group of the serine supplies its oxygen atom to form the C-terminus of the beta chain, while the remainder of the serine residue undergoes an oxidative deamination to produce ammonia and the pyruvoyl prosthetic group on the alpha chain. During this reaction, the Ser that is part of the protease active site of the proenzyme becomes the pyruvoyl prosthetic group, which constitutes an essential element of the active site of the mature decarboxylase.</text>
</comment>
<evidence type="ECO:0000256" key="1">
    <source>
        <dbReference type="ARBA" id="ARBA00005189"/>
    </source>
</evidence>
<dbReference type="PANTHER" id="PTHR10067:SF6">
    <property type="entry name" value="PHOSPHATIDYLSERINE DECARBOXYLASE PROENZYME, MITOCHONDRIAL"/>
    <property type="match status" value="1"/>
</dbReference>
<dbReference type="Proteomes" id="UP001596270">
    <property type="component" value="Unassembled WGS sequence"/>
</dbReference>
<keyword evidence="2 12" id="KW-1003">Cell membrane</keyword>
<keyword evidence="4 12" id="KW-0210">Decarboxylase</keyword>
<sequence length="292" mass="32121">MSDRLAVLPQYLFPKQALTAFAGWVASRERGWVTTEIIRRFVAKYQVNMDEALDSDIASYRSFNDFFTRALKPGARPLAAADLVCPVDGAISQFGAIERDQIFQAKGHSYSTTAVVGGDAALAAQFRDGSFATLYLSPRDYHRIHMPCDGRLTRMIYVPGDLFSVNPVTARGVPGLFARNERVVCVFESARGPFVLILVGATIVGSMATVWHGVVNPPRGKDVREWHYPDEPTSAIRLRQGEEMGRFLLGSTVVMLFPRGPLGFNTDWAPGGAVRLGEAMAQQPWKNSHSGL</sequence>
<evidence type="ECO:0000256" key="12">
    <source>
        <dbReference type="HAMAP-Rule" id="MF_00662"/>
    </source>
</evidence>
<dbReference type="HAMAP" id="MF_00662">
    <property type="entry name" value="PS_decarb_PSD_B_type1"/>
    <property type="match status" value="1"/>
</dbReference>
<keyword evidence="9 12" id="KW-0456">Lyase</keyword>
<gene>
    <name evidence="14" type="primary">asd</name>
    <name evidence="12" type="synonym">psd</name>
    <name evidence="14" type="ORF">ACFQND_10935</name>
</gene>
<dbReference type="PANTHER" id="PTHR10067">
    <property type="entry name" value="PHOSPHATIDYLSERINE DECARBOXYLASE"/>
    <property type="match status" value="1"/>
</dbReference>
<comment type="cofactor">
    <cofactor evidence="12">
        <name>pyruvate</name>
        <dbReference type="ChEBI" id="CHEBI:15361"/>
    </cofactor>
    <text evidence="12">Binds 1 pyruvoyl group covalently per subunit.</text>
</comment>
<comment type="catalytic activity">
    <reaction evidence="12">
        <text>a 1,2-diacyl-sn-glycero-3-phospho-L-serine + H(+) = a 1,2-diacyl-sn-glycero-3-phosphoethanolamine + CO2</text>
        <dbReference type="Rhea" id="RHEA:20828"/>
        <dbReference type="ChEBI" id="CHEBI:15378"/>
        <dbReference type="ChEBI" id="CHEBI:16526"/>
        <dbReference type="ChEBI" id="CHEBI:57262"/>
        <dbReference type="ChEBI" id="CHEBI:64612"/>
        <dbReference type="EC" id="4.1.1.65"/>
    </reaction>
</comment>
<evidence type="ECO:0000256" key="4">
    <source>
        <dbReference type="ARBA" id="ARBA00022793"/>
    </source>
</evidence>
<dbReference type="InterPro" id="IPR033177">
    <property type="entry name" value="PSD-B"/>
</dbReference>
<comment type="function">
    <text evidence="12">Catalyzes the formation of phosphatidylethanolamine (PtdEtn) from phosphatidylserine (PtdSer).</text>
</comment>
<evidence type="ECO:0000256" key="11">
    <source>
        <dbReference type="ARBA" id="ARBA00023317"/>
    </source>
</evidence>
<feature type="transmembrane region" description="Helical" evidence="13">
    <location>
        <begin position="194"/>
        <end position="214"/>
    </location>
</feature>
<name>A0ABW1TVU5_9BURK</name>
<comment type="subcellular location">
    <subcellularLocation>
        <location evidence="12">Cell membrane</location>
        <topology evidence="12">Peripheral membrane protein</topology>
    </subcellularLocation>
</comment>
<keyword evidence="15" id="KW-1185">Reference proteome</keyword>
<dbReference type="InterPro" id="IPR003817">
    <property type="entry name" value="PS_Dcarbxylase"/>
</dbReference>
<feature type="chain" id="PRO_5044941039" description="Phosphatidylserine decarboxylase alpha chain" evidence="12">
    <location>
        <begin position="251"/>
        <end position="292"/>
    </location>
</feature>
<evidence type="ECO:0000256" key="9">
    <source>
        <dbReference type="ARBA" id="ARBA00023239"/>
    </source>
</evidence>
<reference evidence="15" key="1">
    <citation type="journal article" date="2019" name="Int. J. Syst. Evol. Microbiol.">
        <title>The Global Catalogue of Microorganisms (GCM) 10K type strain sequencing project: providing services to taxonomists for standard genome sequencing and annotation.</title>
        <authorList>
            <consortium name="The Broad Institute Genomics Platform"/>
            <consortium name="The Broad Institute Genome Sequencing Center for Infectious Disease"/>
            <person name="Wu L."/>
            <person name="Ma J."/>
        </authorList>
    </citation>
    <scope>NUCLEOTIDE SEQUENCE [LARGE SCALE GENOMIC DNA]</scope>
    <source>
        <strain evidence="15">CCUG 39402</strain>
    </source>
</reference>
<feature type="site" description="Cleavage (non-hydrolytic); by autocatalysis" evidence="12">
    <location>
        <begin position="250"/>
        <end position="251"/>
    </location>
</feature>
<evidence type="ECO:0000256" key="3">
    <source>
        <dbReference type="ARBA" id="ARBA00022516"/>
    </source>
</evidence>
<feature type="active site" description="Charge relay system; for autoendoproteolytic cleavage activity" evidence="12">
    <location>
        <position position="251"/>
    </location>
</feature>
<keyword evidence="8 12" id="KW-0594">Phospholipid biosynthesis</keyword>
<keyword evidence="11 12" id="KW-0670">Pyruvate</keyword>
<evidence type="ECO:0000313" key="14">
    <source>
        <dbReference type="EMBL" id="MFC6281746.1"/>
    </source>
</evidence>
<dbReference type="EMBL" id="JBHSRS010000018">
    <property type="protein sequence ID" value="MFC6281746.1"/>
    <property type="molecule type" value="Genomic_DNA"/>
</dbReference>
<proteinExistence type="inferred from homology"/>